<feature type="domain" description="Mannitol dehydrogenase C-terminal" evidence="4">
    <location>
        <begin position="289"/>
        <end position="474"/>
    </location>
</feature>
<dbReference type="Pfam" id="PF01232">
    <property type="entry name" value="Mannitol_dh"/>
    <property type="match status" value="1"/>
</dbReference>
<dbReference type="InterPro" id="IPR013131">
    <property type="entry name" value="Mannitol_DH_N"/>
</dbReference>
<dbReference type="InterPro" id="IPR013118">
    <property type="entry name" value="Mannitol_DH_C"/>
</dbReference>
<comment type="caution">
    <text evidence="5">The sequence shown here is derived from an EMBL/GenBank/DDBJ whole genome shotgun (WGS) entry which is preliminary data.</text>
</comment>
<dbReference type="InterPro" id="IPR050988">
    <property type="entry name" value="Mannitol_DH/Oxidoreductase"/>
</dbReference>
<dbReference type="InterPro" id="IPR036291">
    <property type="entry name" value="NAD(P)-bd_dom_sf"/>
</dbReference>
<dbReference type="GO" id="GO:0019594">
    <property type="term" value="P:mannitol metabolic process"/>
    <property type="evidence" value="ECO:0007669"/>
    <property type="project" value="InterPro"/>
</dbReference>
<dbReference type="Gene3D" id="1.10.1040.10">
    <property type="entry name" value="N-(1-d-carboxylethyl)-l-norvaline Dehydrogenase, domain 2"/>
    <property type="match status" value="1"/>
</dbReference>
<dbReference type="PANTHER" id="PTHR43362:SF1">
    <property type="entry name" value="MANNITOL DEHYDROGENASE 2-RELATED"/>
    <property type="match status" value="1"/>
</dbReference>
<dbReference type="InterPro" id="IPR008927">
    <property type="entry name" value="6-PGluconate_DH-like_C_sf"/>
</dbReference>
<keyword evidence="1" id="KW-0560">Oxidoreductase</keyword>
<gene>
    <name evidence="5" type="ORF">CSB45_02645</name>
</gene>
<dbReference type="PRINTS" id="PR00084">
    <property type="entry name" value="MTLDHDRGNASE"/>
</dbReference>
<dbReference type="InterPro" id="IPR013328">
    <property type="entry name" value="6PGD_dom2"/>
</dbReference>
<dbReference type="Gene3D" id="3.40.50.720">
    <property type="entry name" value="NAD(P)-binding Rossmann-like Domain"/>
    <property type="match status" value="1"/>
</dbReference>
<name>A0A2G6EAD4_9BACT</name>
<sequence length="492" mass="54997">MNTLQNDLLAALKDSLAVPDFDRKALSSAIVHIGVGNFHRAHQAYYMQQLMERTGDRCWGIYGVGVLDQDKTLSDALNAQDCLYTLTEKSETDVAKDRVIGSLLSHSMLSENRREIIEKIAHPKTSLLTFTVTEGGYNIDDSSGEFLLETPAIQHDLKNPSEARTFYGLLYAALKKRRAAGIAPPDLLSCDNVEMNGSVLKQGLLAYTKQIDPEMAAWMEEQIAFPNAMVDRITPVTSAADREYVNAQYGYSDDCPVPCEPFILWVIEDTFTQKRPAFEQLDNVFLVSDVRPYEKMKMRLLNAGHVLFAHMALMEGHEFACDFMNAAPFDPAIETMMLKEALPCVGAISEMDVMEFLNNTIVRFKNRAIKDQTSRLANFTSERAPKFTLPSIVDNIVRDGTVSPLLTLGTAGWCDYLSKNDGIVDKMASTLVKTAKKAVEGESRVFVQELETIFPQLLRQHEPFLALFDQALSAIRTQGPAAAITQFLKEYY</sequence>
<reference evidence="5 6" key="1">
    <citation type="submission" date="2017-10" db="EMBL/GenBank/DDBJ databases">
        <title>Novel microbial diversity and functional potential in the marine mammal oral microbiome.</title>
        <authorList>
            <person name="Dudek N.K."/>
            <person name="Sun C.L."/>
            <person name="Burstein D."/>
            <person name="Kantor R.S."/>
            <person name="Aliaga Goltsman D.S."/>
            <person name="Bik E.M."/>
            <person name="Thomas B.C."/>
            <person name="Banfield J.F."/>
            <person name="Relman D.A."/>
        </authorList>
    </citation>
    <scope>NUCLEOTIDE SEQUENCE [LARGE SCALE GENOMIC DNA]</scope>
    <source>
        <strain evidence="5">DOLZORAL124_49_17</strain>
    </source>
</reference>
<dbReference type="GO" id="GO:0016616">
    <property type="term" value="F:oxidoreductase activity, acting on the CH-OH group of donors, NAD or NADP as acceptor"/>
    <property type="evidence" value="ECO:0007669"/>
    <property type="project" value="TreeGrafter"/>
</dbReference>
<dbReference type="PANTHER" id="PTHR43362">
    <property type="entry name" value="MANNITOL DEHYDROGENASE DSF1-RELATED"/>
    <property type="match status" value="1"/>
</dbReference>
<dbReference type="InterPro" id="IPR000669">
    <property type="entry name" value="Mannitol_DH"/>
</dbReference>
<organism evidence="5 6">
    <name type="scientific">candidate division KSB3 bacterium</name>
    <dbReference type="NCBI Taxonomy" id="2044937"/>
    <lineage>
        <taxon>Bacteria</taxon>
        <taxon>candidate division KSB3</taxon>
    </lineage>
</organism>
<dbReference type="EMBL" id="PDPS01000021">
    <property type="protein sequence ID" value="PID58917.1"/>
    <property type="molecule type" value="Genomic_DNA"/>
</dbReference>
<dbReference type="Pfam" id="PF08125">
    <property type="entry name" value="Mannitol_dh_C"/>
    <property type="match status" value="1"/>
</dbReference>
<proteinExistence type="predicted"/>
<evidence type="ECO:0000313" key="5">
    <source>
        <dbReference type="EMBL" id="PID58917.1"/>
    </source>
</evidence>
<keyword evidence="2" id="KW-0520">NAD</keyword>
<dbReference type="SUPFAM" id="SSF48179">
    <property type="entry name" value="6-phosphogluconate dehydrogenase C-terminal domain-like"/>
    <property type="match status" value="1"/>
</dbReference>
<dbReference type="InterPro" id="IPR023027">
    <property type="entry name" value="Mannitol_DH_CS"/>
</dbReference>
<evidence type="ECO:0000259" key="3">
    <source>
        <dbReference type="Pfam" id="PF01232"/>
    </source>
</evidence>
<protein>
    <submittedName>
        <fullName evidence="5">Mannitol dehydrogenase</fullName>
    </submittedName>
</protein>
<evidence type="ECO:0000313" key="6">
    <source>
        <dbReference type="Proteomes" id="UP000229740"/>
    </source>
</evidence>
<evidence type="ECO:0000256" key="1">
    <source>
        <dbReference type="ARBA" id="ARBA00023002"/>
    </source>
</evidence>
<accession>A0A2G6EAD4</accession>
<dbReference type="Proteomes" id="UP000229740">
    <property type="component" value="Unassembled WGS sequence"/>
</dbReference>
<evidence type="ECO:0000256" key="2">
    <source>
        <dbReference type="ARBA" id="ARBA00023027"/>
    </source>
</evidence>
<dbReference type="SUPFAM" id="SSF51735">
    <property type="entry name" value="NAD(P)-binding Rossmann-fold domains"/>
    <property type="match status" value="1"/>
</dbReference>
<feature type="domain" description="Mannitol dehydrogenase N-terminal" evidence="3">
    <location>
        <begin position="29"/>
        <end position="279"/>
    </location>
</feature>
<evidence type="ECO:0000259" key="4">
    <source>
        <dbReference type="Pfam" id="PF08125"/>
    </source>
</evidence>
<dbReference type="AlphaFoldDB" id="A0A2G6EAD4"/>
<dbReference type="PROSITE" id="PS00974">
    <property type="entry name" value="MANNITOL_DHGENASE"/>
    <property type="match status" value="1"/>
</dbReference>